<feature type="binding site" evidence="8">
    <location>
        <position position="360"/>
    </location>
    <ligand>
        <name>Mn(2+)</name>
        <dbReference type="ChEBI" id="CHEBI:29035"/>
        <label>2</label>
    </ligand>
</feature>
<dbReference type="PRINTS" id="PR00481">
    <property type="entry name" value="LAMNOPPTDASE"/>
</dbReference>
<dbReference type="InterPro" id="IPR000819">
    <property type="entry name" value="Peptidase_M17_C"/>
</dbReference>
<dbReference type="HAMAP" id="MF_00181">
    <property type="entry name" value="Cytosol_peptidase_M17"/>
    <property type="match status" value="1"/>
</dbReference>
<feature type="domain" description="Peptidase M17 leucyl aminopeptidase N-terminal" evidence="10">
    <location>
        <begin position="26"/>
        <end position="147"/>
    </location>
</feature>
<dbReference type="Pfam" id="PF00883">
    <property type="entry name" value="Peptidase_M17"/>
    <property type="match status" value="1"/>
</dbReference>
<feature type="active site" evidence="8">
    <location>
        <position position="362"/>
    </location>
</feature>
<feature type="binding site" evidence="8">
    <location>
        <position position="360"/>
    </location>
    <ligand>
        <name>Mn(2+)</name>
        <dbReference type="ChEBI" id="CHEBI:29035"/>
        <label>1</label>
    </ligand>
</feature>
<comment type="subcellular location">
    <subcellularLocation>
        <location evidence="8">Cytoplasm</location>
    </subcellularLocation>
</comment>
<evidence type="ECO:0000259" key="9">
    <source>
        <dbReference type="Pfam" id="PF00883"/>
    </source>
</evidence>
<evidence type="ECO:0000256" key="5">
    <source>
        <dbReference type="ARBA" id="ARBA00022670"/>
    </source>
</evidence>
<dbReference type="NCBIfam" id="NF002074">
    <property type="entry name" value="PRK00913.1-4"/>
    <property type="match status" value="1"/>
</dbReference>
<keyword evidence="12" id="KW-1185">Reference proteome</keyword>
<evidence type="ECO:0000313" key="11">
    <source>
        <dbReference type="EMBL" id="MDU0342481.1"/>
    </source>
</evidence>
<feature type="binding site" evidence="8">
    <location>
        <position position="276"/>
    </location>
    <ligand>
        <name>Mn(2+)</name>
        <dbReference type="ChEBI" id="CHEBI:29035"/>
        <label>2</label>
    </ligand>
</feature>
<gene>
    <name evidence="8" type="primary">pepA</name>
    <name evidence="11" type="ORF">RKE40_21495</name>
</gene>
<comment type="caution">
    <text evidence="11">The sequence shown here is derived from an EMBL/GenBank/DDBJ whole genome shotgun (WGS) entry which is preliminary data.</text>
</comment>
<evidence type="ECO:0000259" key="10">
    <source>
        <dbReference type="Pfam" id="PF02789"/>
    </source>
</evidence>
<keyword evidence="4 8" id="KW-0031">Aminopeptidase</keyword>
<dbReference type="RefSeq" id="WP_316020252.1">
    <property type="nucleotide sequence ID" value="NZ_JAWDID010000041.1"/>
</dbReference>
<dbReference type="PANTHER" id="PTHR11963">
    <property type="entry name" value="LEUCINE AMINOPEPTIDASE-RELATED"/>
    <property type="match status" value="1"/>
</dbReference>
<feature type="binding site" evidence="8">
    <location>
        <position position="281"/>
    </location>
    <ligand>
        <name>Mn(2+)</name>
        <dbReference type="ChEBI" id="CHEBI:29035"/>
        <label>2</label>
    </ligand>
</feature>
<evidence type="ECO:0000256" key="3">
    <source>
        <dbReference type="ARBA" id="ARBA00009528"/>
    </source>
</evidence>
<protein>
    <recommendedName>
        <fullName evidence="8">Probable cytosol aminopeptidase</fullName>
        <ecNumber evidence="8">3.4.11.1</ecNumber>
    </recommendedName>
    <alternativeName>
        <fullName evidence="8">Leucine aminopeptidase</fullName>
        <shortName evidence="8">LAP</shortName>
        <ecNumber evidence="8">3.4.11.10</ecNumber>
    </alternativeName>
    <alternativeName>
        <fullName evidence="8">Leucyl aminopeptidase</fullName>
    </alternativeName>
</protein>
<evidence type="ECO:0000256" key="6">
    <source>
        <dbReference type="ARBA" id="ARBA00022801"/>
    </source>
</evidence>
<dbReference type="SUPFAM" id="SSF53187">
    <property type="entry name" value="Zn-dependent exopeptidases"/>
    <property type="match status" value="1"/>
</dbReference>
<feature type="domain" description="Cytosol aminopeptidase" evidence="9">
    <location>
        <begin position="195"/>
        <end position="495"/>
    </location>
</feature>
<keyword evidence="8" id="KW-0479">Metal-binding</keyword>
<reference evidence="11 12" key="1">
    <citation type="submission" date="2023-09" db="EMBL/GenBank/DDBJ databases">
        <title>Whole genome shotgun sequencing (WGS) of Bosea sp. ZW T0_25, isolated from stored onions (Allium cepa).</title>
        <authorList>
            <person name="Stoll D.A."/>
            <person name="Huch M."/>
        </authorList>
    </citation>
    <scope>NUCLEOTIDE SEQUENCE [LARGE SCALE GENOMIC DNA]</scope>
    <source>
        <strain evidence="11 12">ZW T0_25</strain>
    </source>
</reference>
<accession>A0ABU3SCH2</accession>
<dbReference type="EC" id="3.4.11.10" evidence="8"/>
<comment type="catalytic activity">
    <reaction evidence="2 8">
        <text>Release of an N-terminal amino acid, preferentially leucine, but not glutamic or aspartic acids.</text>
        <dbReference type="EC" id="3.4.11.10"/>
    </reaction>
</comment>
<dbReference type="InterPro" id="IPR011356">
    <property type="entry name" value="Leucine_aapep/pepB"/>
</dbReference>
<dbReference type="Proteomes" id="UP001254257">
    <property type="component" value="Unassembled WGS sequence"/>
</dbReference>
<evidence type="ECO:0000256" key="2">
    <source>
        <dbReference type="ARBA" id="ARBA00000967"/>
    </source>
</evidence>
<comment type="caution">
    <text evidence="8">Lacks conserved residue(s) required for the propagation of feature annotation.</text>
</comment>
<dbReference type="InterPro" id="IPR023042">
    <property type="entry name" value="Peptidase_M17_leu_NH2_pept"/>
</dbReference>
<evidence type="ECO:0000313" key="12">
    <source>
        <dbReference type="Proteomes" id="UP001254257"/>
    </source>
</evidence>
<keyword evidence="5 8" id="KW-0645">Protease</keyword>
<keyword evidence="7 8" id="KW-0464">Manganese</keyword>
<dbReference type="InterPro" id="IPR043472">
    <property type="entry name" value="Macro_dom-like"/>
</dbReference>
<dbReference type="CDD" id="cd00433">
    <property type="entry name" value="Peptidase_M17"/>
    <property type="match status" value="1"/>
</dbReference>
<dbReference type="PANTHER" id="PTHR11963:SF23">
    <property type="entry name" value="CYTOSOL AMINOPEPTIDASE"/>
    <property type="match status" value="1"/>
</dbReference>
<dbReference type="Gene3D" id="3.40.630.10">
    <property type="entry name" value="Zn peptidases"/>
    <property type="match status" value="1"/>
</dbReference>
<feature type="binding site" evidence="8">
    <location>
        <position position="281"/>
    </location>
    <ligand>
        <name>Mn(2+)</name>
        <dbReference type="ChEBI" id="CHEBI:29035"/>
        <label>1</label>
    </ligand>
</feature>
<sequence>MPSWRHSLEIVPAVGEAERLKTELLVIGLFSSGPLGGSARRLDERAAGRLSSIVDRGELGEAPGATLLLHHLPGSTAARTLLVSLGRREAFCDRAYWRALAATAKVIAESVVSEAVVTLAENEVPRRSLSWRVQQAGQHLADGSYNFFLPGPNAPGQRARGRPMRSIMLLLPETLTSELVLALRQGIAVAEGVALAKDLGNLPGSICTPDFLAKTARDMGKEFGFAVEVLELRELEALGMGAFLQAGSGSANPCKLIVMQPHGRRGSGKPIVLVGKGVTCDGERPSQTPGSDALGMKFSMSGAGSVLGVLRTVARLGLPLNVVGLIAAAENSPGGHGGQPGDVVTSMSGQTIELRPHDGEGRLLLCDVLTYAERFKPACVIDVATLTEACVVALGSHASGLFANDETLAAELLRCGGVSGDRAWQLPLWDDYFGQPGSSPAETGNLGGRAAGAITAACFLSRFAKAYPWAHLDIAGTASIAGAAKASTGRPVPLLAEFLIGRAAGAAMQGRPPRANMELH</sequence>
<comment type="cofactor">
    <cofactor evidence="8">
        <name>Mn(2+)</name>
        <dbReference type="ChEBI" id="CHEBI:29035"/>
    </cofactor>
    <text evidence="8">Binds 2 manganese ions per subunit.</text>
</comment>
<evidence type="ECO:0000256" key="4">
    <source>
        <dbReference type="ARBA" id="ARBA00022438"/>
    </source>
</evidence>
<comment type="function">
    <text evidence="8">Presumably involved in the processing and regular turnover of intracellular proteins. Catalyzes the removal of unsubstituted N-terminal amino acids from various peptides.</text>
</comment>
<dbReference type="EC" id="3.4.11.1" evidence="8"/>
<organism evidence="11 12">
    <name type="scientific">Bosea rubneri</name>
    <dbReference type="NCBI Taxonomy" id="3075434"/>
    <lineage>
        <taxon>Bacteria</taxon>
        <taxon>Pseudomonadati</taxon>
        <taxon>Pseudomonadota</taxon>
        <taxon>Alphaproteobacteria</taxon>
        <taxon>Hyphomicrobiales</taxon>
        <taxon>Boseaceae</taxon>
        <taxon>Bosea</taxon>
    </lineage>
</organism>
<keyword evidence="8" id="KW-0963">Cytoplasm</keyword>
<feature type="binding site" evidence="8">
    <location>
        <position position="358"/>
    </location>
    <ligand>
        <name>Mn(2+)</name>
        <dbReference type="ChEBI" id="CHEBI:29035"/>
        <label>1</label>
    </ligand>
</feature>
<keyword evidence="6 8" id="KW-0378">Hydrolase</keyword>
<name>A0ABU3SCH2_9HYPH</name>
<dbReference type="Pfam" id="PF02789">
    <property type="entry name" value="Peptidase_M17_N"/>
    <property type="match status" value="1"/>
</dbReference>
<dbReference type="Gene3D" id="3.40.220.10">
    <property type="entry name" value="Leucine Aminopeptidase, subunit E, domain 1"/>
    <property type="match status" value="1"/>
</dbReference>
<comment type="similarity">
    <text evidence="3 8">Belongs to the peptidase M17 family.</text>
</comment>
<dbReference type="GO" id="GO:0004177">
    <property type="term" value="F:aminopeptidase activity"/>
    <property type="evidence" value="ECO:0007669"/>
    <property type="project" value="UniProtKB-KW"/>
</dbReference>
<evidence type="ECO:0000256" key="1">
    <source>
        <dbReference type="ARBA" id="ARBA00000135"/>
    </source>
</evidence>
<proteinExistence type="inferred from homology"/>
<dbReference type="SUPFAM" id="SSF52949">
    <property type="entry name" value="Macro domain-like"/>
    <property type="match status" value="1"/>
</dbReference>
<dbReference type="EMBL" id="JAWDID010000041">
    <property type="protein sequence ID" value="MDU0342481.1"/>
    <property type="molecule type" value="Genomic_DNA"/>
</dbReference>
<evidence type="ECO:0000256" key="8">
    <source>
        <dbReference type="HAMAP-Rule" id="MF_00181"/>
    </source>
</evidence>
<evidence type="ECO:0000256" key="7">
    <source>
        <dbReference type="ARBA" id="ARBA00023211"/>
    </source>
</evidence>
<comment type="catalytic activity">
    <reaction evidence="1 8">
        <text>Release of an N-terminal amino acid, Xaa-|-Yaa-, in which Xaa is preferably Leu, but may be other amino acids including Pro although not Arg or Lys, and Yaa may be Pro. Amino acid amides and methyl esters are also readily hydrolyzed, but rates on arylamides are exceedingly low.</text>
        <dbReference type="EC" id="3.4.11.1"/>
    </reaction>
</comment>
<dbReference type="InterPro" id="IPR008283">
    <property type="entry name" value="Peptidase_M17_N"/>
</dbReference>